<comment type="caution">
    <text evidence="1">The sequence shown here is derived from an EMBL/GenBank/DDBJ whole genome shotgun (WGS) entry which is preliminary data.</text>
</comment>
<keyword evidence="2" id="KW-1185">Reference proteome</keyword>
<dbReference type="EMBL" id="BRPK01000017">
    <property type="protein sequence ID" value="GLB44414.1"/>
    <property type="molecule type" value="Genomic_DNA"/>
</dbReference>
<dbReference type="AlphaFoldDB" id="A0A9P3PZL8"/>
<accession>A0A9P3PZL8</accession>
<gene>
    <name evidence="1" type="ORF">LshimejAT787_1700410</name>
</gene>
<dbReference type="Proteomes" id="UP001063166">
    <property type="component" value="Unassembled WGS sequence"/>
</dbReference>
<reference evidence="1" key="1">
    <citation type="submission" date="2022-07" db="EMBL/GenBank/DDBJ databases">
        <title>The genome of Lyophyllum shimeji provides insight into the initial evolution of ectomycorrhizal fungal genome.</title>
        <authorList>
            <person name="Kobayashi Y."/>
            <person name="Shibata T."/>
            <person name="Hirakawa H."/>
            <person name="Shigenobu S."/>
            <person name="Nishiyama T."/>
            <person name="Yamada A."/>
            <person name="Hasebe M."/>
            <person name="Kawaguchi M."/>
        </authorList>
    </citation>
    <scope>NUCLEOTIDE SEQUENCE</scope>
    <source>
        <strain evidence="1">AT787</strain>
    </source>
</reference>
<protein>
    <submittedName>
        <fullName evidence="1">Uncharacterized protein</fullName>
    </submittedName>
</protein>
<evidence type="ECO:0000313" key="1">
    <source>
        <dbReference type="EMBL" id="GLB44414.1"/>
    </source>
</evidence>
<name>A0A9P3PZL8_LYOSH</name>
<proteinExistence type="predicted"/>
<sequence length="87" mass="10006">MKFLLISGCRAAIKLQSRTRIAHFDALFIDQIREQVSQKRVGYYAPTTRTSVYPLRPSDTETATALFLRHRLNCWSSSEFVVVEQAL</sequence>
<evidence type="ECO:0000313" key="2">
    <source>
        <dbReference type="Proteomes" id="UP001063166"/>
    </source>
</evidence>
<organism evidence="1 2">
    <name type="scientific">Lyophyllum shimeji</name>
    <name type="common">Hon-shimeji</name>
    <name type="synonym">Tricholoma shimeji</name>
    <dbReference type="NCBI Taxonomy" id="47721"/>
    <lineage>
        <taxon>Eukaryota</taxon>
        <taxon>Fungi</taxon>
        <taxon>Dikarya</taxon>
        <taxon>Basidiomycota</taxon>
        <taxon>Agaricomycotina</taxon>
        <taxon>Agaricomycetes</taxon>
        <taxon>Agaricomycetidae</taxon>
        <taxon>Agaricales</taxon>
        <taxon>Tricholomatineae</taxon>
        <taxon>Lyophyllaceae</taxon>
        <taxon>Lyophyllum</taxon>
    </lineage>
</organism>